<evidence type="ECO:0000256" key="1">
    <source>
        <dbReference type="SAM" id="MobiDB-lite"/>
    </source>
</evidence>
<feature type="region of interest" description="Disordered" evidence="1">
    <location>
        <begin position="133"/>
        <end position="189"/>
    </location>
</feature>
<dbReference type="AlphaFoldDB" id="A0A1H3HNG3"/>
<protein>
    <submittedName>
        <fullName evidence="2">Uncharacterized protein</fullName>
    </submittedName>
</protein>
<dbReference type="Proteomes" id="UP000199515">
    <property type="component" value="Unassembled WGS sequence"/>
</dbReference>
<dbReference type="RefSeq" id="WP_091291719.1">
    <property type="nucleotide sequence ID" value="NZ_FNON01000004.1"/>
</dbReference>
<dbReference type="OrthoDB" id="3531020at2"/>
<proteinExistence type="predicted"/>
<accession>A0A1H3HNG3</accession>
<evidence type="ECO:0000313" key="3">
    <source>
        <dbReference type="Proteomes" id="UP000199515"/>
    </source>
</evidence>
<gene>
    <name evidence="2" type="ORF">SAMN05421504_104713</name>
</gene>
<feature type="compositionally biased region" description="Acidic residues" evidence="1">
    <location>
        <begin position="176"/>
        <end position="189"/>
    </location>
</feature>
<evidence type="ECO:0000313" key="2">
    <source>
        <dbReference type="EMBL" id="SDY16209.1"/>
    </source>
</evidence>
<sequence>MKPTITAEEANRLVEDYAMKVREALPPEAEYKLYASENRGSCTDPSDNGAQGRVLASRSYEVNGLPSDKIPSYFDALRTWWLNHGFHVLDNTPQNEFLWVENNADGFRMTFKASPGKKNLFLISTSPCVWPGGKPLPTAQGTGNAPGGQAQPVPPPTTATPSPVRARRPRPKPVDEEVEDFDQIDWTDS</sequence>
<keyword evidence="3" id="KW-1185">Reference proteome</keyword>
<dbReference type="EMBL" id="FNON01000004">
    <property type="protein sequence ID" value="SDY16209.1"/>
    <property type="molecule type" value="Genomic_DNA"/>
</dbReference>
<dbReference type="STRING" id="589385.SAMN05421504_104713"/>
<reference evidence="2 3" key="1">
    <citation type="submission" date="2016-10" db="EMBL/GenBank/DDBJ databases">
        <authorList>
            <person name="de Groot N.N."/>
        </authorList>
    </citation>
    <scope>NUCLEOTIDE SEQUENCE [LARGE SCALE GENOMIC DNA]</scope>
    <source>
        <strain evidence="2 3">CPCC 202699</strain>
    </source>
</reference>
<organism evidence="2 3">
    <name type="scientific">Amycolatopsis xylanica</name>
    <dbReference type="NCBI Taxonomy" id="589385"/>
    <lineage>
        <taxon>Bacteria</taxon>
        <taxon>Bacillati</taxon>
        <taxon>Actinomycetota</taxon>
        <taxon>Actinomycetes</taxon>
        <taxon>Pseudonocardiales</taxon>
        <taxon>Pseudonocardiaceae</taxon>
        <taxon>Amycolatopsis</taxon>
    </lineage>
</organism>
<name>A0A1H3HNG3_9PSEU</name>